<keyword evidence="5" id="KW-0067">ATP-binding</keyword>
<dbReference type="SUPFAM" id="SSF56112">
    <property type="entry name" value="Protein kinase-like (PK-like)"/>
    <property type="match status" value="1"/>
</dbReference>
<sequence length="142" mass="16045">FIPRMRFVQVAFATDGKQVKDPEINMPKPPRSAFLVEECIDGRFRKYINNRQPVPSTNLKNSDDITCASFLAFTQHWQFKRTHGLAFVSDYQGGDDLLTDPQIMSDASLGHIFGNGNMAAGCRDFATAHQCNEYCKFFGIDK</sequence>
<evidence type="ECO:0000313" key="7">
    <source>
        <dbReference type="EMBL" id="KAJ7715442.1"/>
    </source>
</evidence>
<protein>
    <submittedName>
        <fullName evidence="7">Alpha-kinase family-domain-containing protein</fullName>
    </submittedName>
</protein>
<dbReference type="PANTHER" id="PTHR45992:SF2">
    <property type="entry name" value="EUKARYOTIC ELONGATION FACTOR 2 KINASE"/>
    <property type="match status" value="1"/>
</dbReference>
<keyword evidence="1" id="KW-0723">Serine/threonine-protein kinase</keyword>
<feature type="non-terminal residue" evidence="7">
    <location>
        <position position="1"/>
    </location>
</feature>
<dbReference type="GO" id="GO:0004674">
    <property type="term" value="F:protein serine/threonine kinase activity"/>
    <property type="evidence" value="ECO:0007669"/>
    <property type="project" value="UniProtKB-KW"/>
</dbReference>
<dbReference type="Pfam" id="PF02816">
    <property type="entry name" value="Alpha_kinase"/>
    <property type="match status" value="1"/>
</dbReference>
<dbReference type="GO" id="GO:0031037">
    <property type="term" value="P:myosin II filament disassembly"/>
    <property type="evidence" value="ECO:0007669"/>
    <property type="project" value="TreeGrafter"/>
</dbReference>
<proteinExistence type="predicted"/>
<evidence type="ECO:0000256" key="4">
    <source>
        <dbReference type="ARBA" id="ARBA00022777"/>
    </source>
</evidence>
<evidence type="ECO:0000256" key="3">
    <source>
        <dbReference type="ARBA" id="ARBA00022741"/>
    </source>
</evidence>
<evidence type="ECO:0000256" key="1">
    <source>
        <dbReference type="ARBA" id="ARBA00022527"/>
    </source>
</evidence>
<keyword evidence="3" id="KW-0547">Nucleotide-binding</keyword>
<dbReference type="EMBL" id="JARJLG010000348">
    <property type="protein sequence ID" value="KAJ7715442.1"/>
    <property type="molecule type" value="Genomic_DNA"/>
</dbReference>
<dbReference type="InterPro" id="IPR004166">
    <property type="entry name" value="a-kinase_dom"/>
</dbReference>
<evidence type="ECO:0000256" key="2">
    <source>
        <dbReference type="ARBA" id="ARBA00022679"/>
    </source>
</evidence>
<gene>
    <name evidence="7" type="ORF">DFH07DRAFT_689372</name>
</gene>
<dbReference type="InterPro" id="IPR011009">
    <property type="entry name" value="Kinase-like_dom_sf"/>
</dbReference>
<accession>A0AAD7H9V5</accession>
<keyword evidence="8" id="KW-1185">Reference proteome</keyword>
<reference evidence="7" key="1">
    <citation type="submission" date="2023-03" db="EMBL/GenBank/DDBJ databases">
        <title>Massive genome expansion in bonnet fungi (Mycena s.s.) driven by repeated elements and novel gene families across ecological guilds.</title>
        <authorList>
            <consortium name="Lawrence Berkeley National Laboratory"/>
            <person name="Harder C.B."/>
            <person name="Miyauchi S."/>
            <person name="Viragh M."/>
            <person name="Kuo A."/>
            <person name="Thoen E."/>
            <person name="Andreopoulos B."/>
            <person name="Lu D."/>
            <person name="Skrede I."/>
            <person name="Drula E."/>
            <person name="Henrissat B."/>
            <person name="Morin E."/>
            <person name="Kohler A."/>
            <person name="Barry K."/>
            <person name="LaButti K."/>
            <person name="Morin E."/>
            <person name="Salamov A."/>
            <person name="Lipzen A."/>
            <person name="Mereny Z."/>
            <person name="Hegedus B."/>
            <person name="Baldrian P."/>
            <person name="Stursova M."/>
            <person name="Weitz H."/>
            <person name="Taylor A."/>
            <person name="Grigoriev I.V."/>
            <person name="Nagy L.G."/>
            <person name="Martin F."/>
            <person name="Kauserud H."/>
        </authorList>
    </citation>
    <scope>NUCLEOTIDE SEQUENCE</scope>
    <source>
        <strain evidence="7">CBHHK188m</strain>
    </source>
</reference>
<dbReference type="GO" id="GO:1903013">
    <property type="term" value="P:response to differentiation-inducing factor 1"/>
    <property type="evidence" value="ECO:0007669"/>
    <property type="project" value="TreeGrafter"/>
</dbReference>
<feature type="non-terminal residue" evidence="7">
    <location>
        <position position="142"/>
    </location>
</feature>
<keyword evidence="4" id="KW-0418">Kinase</keyword>
<dbReference type="AlphaFoldDB" id="A0AAD7H9V5"/>
<dbReference type="Gene3D" id="3.20.200.10">
    <property type="entry name" value="MHCK/EF2 kinase"/>
    <property type="match status" value="1"/>
</dbReference>
<feature type="domain" description="Alpha-type protein kinase" evidence="6">
    <location>
        <begin position="1"/>
        <end position="142"/>
    </location>
</feature>
<comment type="caution">
    <text evidence="7">The sequence shown here is derived from an EMBL/GenBank/DDBJ whole genome shotgun (WGS) entry which is preliminary data.</text>
</comment>
<dbReference type="PROSITE" id="PS51158">
    <property type="entry name" value="ALPHA_KINASE"/>
    <property type="match status" value="1"/>
</dbReference>
<evidence type="ECO:0000259" key="6">
    <source>
        <dbReference type="PROSITE" id="PS51158"/>
    </source>
</evidence>
<evidence type="ECO:0000256" key="5">
    <source>
        <dbReference type="ARBA" id="ARBA00022840"/>
    </source>
</evidence>
<dbReference type="PANTHER" id="PTHR45992">
    <property type="entry name" value="EUKARYOTIC ELONGATION FACTOR 2 KINASE-RELATED"/>
    <property type="match status" value="1"/>
</dbReference>
<keyword evidence="2" id="KW-0808">Transferase</keyword>
<dbReference type="Proteomes" id="UP001215280">
    <property type="component" value="Unassembled WGS sequence"/>
</dbReference>
<dbReference type="GO" id="GO:0005524">
    <property type="term" value="F:ATP binding"/>
    <property type="evidence" value="ECO:0007669"/>
    <property type="project" value="UniProtKB-KW"/>
</dbReference>
<organism evidence="7 8">
    <name type="scientific">Mycena maculata</name>
    <dbReference type="NCBI Taxonomy" id="230809"/>
    <lineage>
        <taxon>Eukaryota</taxon>
        <taxon>Fungi</taxon>
        <taxon>Dikarya</taxon>
        <taxon>Basidiomycota</taxon>
        <taxon>Agaricomycotina</taxon>
        <taxon>Agaricomycetes</taxon>
        <taxon>Agaricomycetidae</taxon>
        <taxon>Agaricales</taxon>
        <taxon>Marasmiineae</taxon>
        <taxon>Mycenaceae</taxon>
        <taxon>Mycena</taxon>
    </lineage>
</organism>
<evidence type="ECO:0000313" key="8">
    <source>
        <dbReference type="Proteomes" id="UP001215280"/>
    </source>
</evidence>
<dbReference type="InterPro" id="IPR051852">
    <property type="entry name" value="Alpha-type_PK"/>
</dbReference>
<name>A0AAD7H9V5_9AGAR</name>